<evidence type="ECO:0000313" key="2">
    <source>
        <dbReference type="EMBL" id="QEG22487.1"/>
    </source>
</evidence>
<keyword evidence="3" id="KW-1185">Reference proteome</keyword>
<dbReference type="Pfam" id="PF01593">
    <property type="entry name" value="Amino_oxidase"/>
    <property type="match status" value="1"/>
</dbReference>
<feature type="domain" description="Amine oxidase" evidence="1">
    <location>
        <begin position="31"/>
        <end position="398"/>
    </location>
</feature>
<dbReference type="STRING" id="980251.GCA_001642875_04827"/>
<sequence length="459" mass="51824">MNAQTLSTPNSTPAPASDGKKWAIVGGGMLGLTLAMRMAKQGHDVTLIEAAPVLGGLASVWNLGDIVWDRHYHVTLLSDSRLRNLIAEIGLEDKMKWVETKTGFYTGGKFYSMSDTKEFLSFPPLNLIEKLRLGGTIFYASKIKNWKRLERITVEKWLRRWSGNSVFEKIWEPLLKCKLGEAYKKTAASFIWAHTSRMYKARRTGLKKEMFGYVEGGYRTIIERMEEQLQQLGVKIKAGCPTSKVEKGTDGQFTIEFANDEPDAKFDRVIMTTPNAILDRVCVDLSVEEKQKFSNVSYLGIVCASLLLKKPLSVYYVTNLTDDWVPMTAVIEMTTIVDPQELGGNSVVYLPKYVPAEHEMFEKSDEEVKESFLSALERMYPEFTRDDVLAFEISRVRNVMAIPTLRYSESLPEMKSSVDGLYIVNSSYILKGNLNVNESITIAEDAMETVLKSELQTTV</sequence>
<dbReference type="PANTHER" id="PTHR42923:SF46">
    <property type="entry name" value="AMINE OXIDASE"/>
    <property type="match status" value="1"/>
</dbReference>
<dbReference type="Gene3D" id="3.50.50.60">
    <property type="entry name" value="FAD/NAD(P)-binding domain"/>
    <property type="match status" value="1"/>
</dbReference>
<dbReference type="RefSeq" id="WP_075086559.1">
    <property type="nucleotide sequence ID" value="NZ_CP042912.1"/>
</dbReference>
<dbReference type="InterPro" id="IPR050464">
    <property type="entry name" value="Zeta_carotene_desat/Oxidored"/>
</dbReference>
<dbReference type="NCBIfam" id="NF005560">
    <property type="entry name" value="PRK07233.1"/>
    <property type="match status" value="1"/>
</dbReference>
<dbReference type="Gene3D" id="1.10.3110.10">
    <property type="entry name" value="protoporphyrinogen ix oxidase, domain 3"/>
    <property type="match status" value="1"/>
</dbReference>
<organism evidence="2 3">
    <name type="scientific">Mariniblastus fucicola</name>
    <dbReference type="NCBI Taxonomy" id="980251"/>
    <lineage>
        <taxon>Bacteria</taxon>
        <taxon>Pseudomonadati</taxon>
        <taxon>Planctomycetota</taxon>
        <taxon>Planctomycetia</taxon>
        <taxon>Pirellulales</taxon>
        <taxon>Pirellulaceae</taxon>
        <taxon>Mariniblastus</taxon>
    </lineage>
</organism>
<dbReference type="InterPro" id="IPR036188">
    <property type="entry name" value="FAD/NAD-bd_sf"/>
</dbReference>
<dbReference type="KEGG" id="mff:MFFC18_23680"/>
<dbReference type="SUPFAM" id="SSF51905">
    <property type="entry name" value="FAD/NAD(P)-binding domain"/>
    <property type="match status" value="1"/>
</dbReference>
<dbReference type="EMBL" id="CP042912">
    <property type="protein sequence ID" value="QEG22487.1"/>
    <property type="molecule type" value="Genomic_DNA"/>
</dbReference>
<dbReference type="PANTHER" id="PTHR42923">
    <property type="entry name" value="PROTOPORPHYRINOGEN OXIDASE"/>
    <property type="match status" value="1"/>
</dbReference>
<name>A0A5B9P777_9BACT</name>
<accession>A0A5B9P777</accession>
<dbReference type="Gene3D" id="3.90.660.20">
    <property type="entry name" value="Protoporphyrinogen oxidase, mitochondrial, domain 2"/>
    <property type="match status" value="1"/>
</dbReference>
<proteinExistence type="predicted"/>
<protein>
    <recommendedName>
        <fullName evidence="1">Amine oxidase domain-containing protein</fullName>
    </recommendedName>
</protein>
<dbReference type="GO" id="GO:0016491">
    <property type="term" value="F:oxidoreductase activity"/>
    <property type="evidence" value="ECO:0007669"/>
    <property type="project" value="InterPro"/>
</dbReference>
<dbReference type="Proteomes" id="UP000322214">
    <property type="component" value="Chromosome"/>
</dbReference>
<dbReference type="AlphaFoldDB" id="A0A5B9P777"/>
<dbReference type="OrthoDB" id="9803192at2"/>
<reference evidence="2 3" key="1">
    <citation type="submission" date="2019-08" db="EMBL/GenBank/DDBJ databases">
        <title>Deep-cultivation of Planctomycetes and their phenomic and genomic characterization uncovers novel biology.</title>
        <authorList>
            <person name="Wiegand S."/>
            <person name="Jogler M."/>
            <person name="Boedeker C."/>
            <person name="Pinto D."/>
            <person name="Vollmers J."/>
            <person name="Rivas-Marin E."/>
            <person name="Kohn T."/>
            <person name="Peeters S.H."/>
            <person name="Heuer A."/>
            <person name="Rast P."/>
            <person name="Oberbeckmann S."/>
            <person name="Bunk B."/>
            <person name="Jeske O."/>
            <person name="Meyerdierks A."/>
            <person name="Storesund J.E."/>
            <person name="Kallscheuer N."/>
            <person name="Luecker S."/>
            <person name="Lage O.M."/>
            <person name="Pohl T."/>
            <person name="Merkel B.J."/>
            <person name="Hornburger P."/>
            <person name="Mueller R.-W."/>
            <person name="Bruemmer F."/>
            <person name="Labrenz M."/>
            <person name="Spormann A.M."/>
            <person name="Op den Camp H."/>
            <person name="Overmann J."/>
            <person name="Amann R."/>
            <person name="Jetten M.S.M."/>
            <person name="Mascher T."/>
            <person name="Medema M.H."/>
            <person name="Devos D.P."/>
            <person name="Kaster A.-K."/>
            <person name="Ovreas L."/>
            <person name="Rohde M."/>
            <person name="Galperin M.Y."/>
            <person name="Jogler C."/>
        </authorList>
    </citation>
    <scope>NUCLEOTIDE SEQUENCE [LARGE SCALE GENOMIC DNA]</scope>
    <source>
        <strain evidence="2 3">FC18</strain>
    </source>
</reference>
<gene>
    <name evidence="2" type="ORF">MFFC18_23680</name>
</gene>
<evidence type="ECO:0000259" key="1">
    <source>
        <dbReference type="Pfam" id="PF01593"/>
    </source>
</evidence>
<evidence type="ECO:0000313" key="3">
    <source>
        <dbReference type="Proteomes" id="UP000322214"/>
    </source>
</evidence>
<dbReference type="InterPro" id="IPR002937">
    <property type="entry name" value="Amino_oxidase"/>
</dbReference>